<dbReference type="InterPro" id="IPR057210">
    <property type="entry name" value="DUF7888"/>
</dbReference>
<evidence type="ECO:0000256" key="1">
    <source>
        <dbReference type="SAM" id="SignalP"/>
    </source>
</evidence>
<dbReference type="PANTHER" id="PTHR40845:SF1">
    <property type="match status" value="1"/>
</dbReference>
<dbReference type="EMBL" id="JAQQWP010000008">
    <property type="protein sequence ID" value="KAK8105327.1"/>
    <property type="molecule type" value="Genomic_DNA"/>
</dbReference>
<keyword evidence="4" id="KW-1185">Reference proteome</keyword>
<feature type="chain" id="PRO_5043564558" description="DUF7888 domain-containing protein" evidence="1">
    <location>
        <begin position="22"/>
        <end position="193"/>
    </location>
</feature>
<accession>A0AAW0QH22</accession>
<gene>
    <name evidence="3" type="ORF">PG999_008686</name>
</gene>
<organism evidence="3 4">
    <name type="scientific">Apiospora kogelbergensis</name>
    <dbReference type="NCBI Taxonomy" id="1337665"/>
    <lineage>
        <taxon>Eukaryota</taxon>
        <taxon>Fungi</taxon>
        <taxon>Dikarya</taxon>
        <taxon>Ascomycota</taxon>
        <taxon>Pezizomycotina</taxon>
        <taxon>Sordariomycetes</taxon>
        <taxon>Xylariomycetidae</taxon>
        <taxon>Amphisphaeriales</taxon>
        <taxon>Apiosporaceae</taxon>
        <taxon>Apiospora</taxon>
    </lineage>
</organism>
<evidence type="ECO:0000313" key="4">
    <source>
        <dbReference type="Proteomes" id="UP001392437"/>
    </source>
</evidence>
<dbReference type="AlphaFoldDB" id="A0AAW0QH22"/>
<sequence length="193" mass="20646">MRFTATNALALLSATVTLTSATPTGHYSPNAAVAIAEERSVVQTLDRRAPVEKREILLAILTAVGTTAATAITTKAVEAAAGLIKNLANFDNAREAFTKKTADAMWAANPDPKKYAAAVCYNMSYDLQDPKGMDGLISAKMTLGPLHTDYDCFYMTANNALYTRGDGGFINLAFVSDKRCTFDRDTADLTCTA</sequence>
<evidence type="ECO:0000313" key="3">
    <source>
        <dbReference type="EMBL" id="KAK8105327.1"/>
    </source>
</evidence>
<feature type="signal peptide" evidence="1">
    <location>
        <begin position="1"/>
        <end position="21"/>
    </location>
</feature>
<comment type="caution">
    <text evidence="3">The sequence shown here is derived from an EMBL/GenBank/DDBJ whole genome shotgun (WGS) entry which is preliminary data.</text>
</comment>
<name>A0AAW0QH22_9PEZI</name>
<feature type="domain" description="DUF7888" evidence="2">
    <location>
        <begin position="58"/>
        <end position="192"/>
    </location>
</feature>
<reference evidence="3 4" key="1">
    <citation type="submission" date="2023-01" db="EMBL/GenBank/DDBJ databases">
        <title>Analysis of 21 Apiospora genomes using comparative genomics revels a genus with tremendous synthesis potential of carbohydrate active enzymes and secondary metabolites.</title>
        <authorList>
            <person name="Sorensen T."/>
        </authorList>
    </citation>
    <scope>NUCLEOTIDE SEQUENCE [LARGE SCALE GENOMIC DNA]</scope>
    <source>
        <strain evidence="3 4">CBS 117206</strain>
    </source>
</reference>
<protein>
    <recommendedName>
        <fullName evidence="2">DUF7888 domain-containing protein</fullName>
    </recommendedName>
</protein>
<dbReference type="PANTHER" id="PTHR40845">
    <property type="match status" value="1"/>
</dbReference>
<dbReference type="Pfam" id="PF25411">
    <property type="entry name" value="DUF7888"/>
    <property type="match status" value="1"/>
</dbReference>
<proteinExistence type="predicted"/>
<keyword evidence="1" id="KW-0732">Signal</keyword>
<evidence type="ECO:0000259" key="2">
    <source>
        <dbReference type="Pfam" id="PF25411"/>
    </source>
</evidence>
<dbReference type="Proteomes" id="UP001392437">
    <property type="component" value="Unassembled WGS sequence"/>
</dbReference>